<dbReference type="EMBL" id="CP065686">
    <property type="protein sequence ID" value="QPS45378.1"/>
    <property type="molecule type" value="Genomic_DNA"/>
</dbReference>
<name>A0A7T2U4H2_9BURK</name>
<dbReference type="KEGG" id="bhg:I6G56_10115"/>
<accession>A0A7T2U4H2</accession>
<dbReference type="AlphaFoldDB" id="A0A7T2U4H2"/>
<organism evidence="1 2">
    <name type="scientific">Burkholderia humptydooensis</name>
    <dbReference type="NCBI Taxonomy" id="430531"/>
    <lineage>
        <taxon>Bacteria</taxon>
        <taxon>Pseudomonadati</taxon>
        <taxon>Pseudomonadota</taxon>
        <taxon>Betaproteobacteria</taxon>
        <taxon>Burkholderiales</taxon>
        <taxon>Burkholderiaceae</taxon>
        <taxon>Burkholderia</taxon>
        <taxon>pseudomallei group</taxon>
    </lineage>
</organism>
<sequence>MNAPLQIFLRCAQQRDARDVDADDCARWTRVGDVRVGDVRVGDIANRRTSRRFSAPNIEITMPTSSRIAQRLLRFARRIRERPVAMRKRPLVAGVVVQSNWG</sequence>
<dbReference type="Proteomes" id="UP000594943">
    <property type="component" value="Chromosome 1"/>
</dbReference>
<evidence type="ECO:0000313" key="2">
    <source>
        <dbReference type="Proteomes" id="UP000594943"/>
    </source>
</evidence>
<gene>
    <name evidence="1" type="ORF">I6G56_10115</name>
</gene>
<evidence type="ECO:0000313" key="1">
    <source>
        <dbReference type="EMBL" id="QPS45378.1"/>
    </source>
</evidence>
<proteinExistence type="predicted"/>
<protein>
    <submittedName>
        <fullName evidence="1">Uncharacterized protein</fullName>
    </submittedName>
</protein>
<reference evidence="1 2" key="1">
    <citation type="submission" date="2020-12" db="EMBL/GenBank/DDBJ databases">
        <title>FDA dAtabase for Regulatory Grade micrObial Sequences (FDA-ARGOS): Supporting development and validation of Infectious Disease Dx tests.</title>
        <authorList>
            <person name="Nelson B."/>
            <person name="Plummer A."/>
            <person name="Tallon L."/>
            <person name="Sadzewicz L."/>
            <person name="Zhao X."/>
            <person name="Boylan J."/>
            <person name="Ott S."/>
            <person name="Bowen H."/>
            <person name="Vavikolanu K."/>
            <person name="Mehta A."/>
            <person name="Aluvathingal J."/>
            <person name="Nadendla S."/>
            <person name="Myers T."/>
            <person name="Yan Y."/>
            <person name="Sichtig H."/>
        </authorList>
    </citation>
    <scope>NUCLEOTIDE SEQUENCE [LARGE SCALE GENOMIC DNA]</scope>
    <source>
        <strain evidence="1 2">FDAARGOS_899</strain>
    </source>
</reference>
<dbReference type="RefSeq" id="WP_156436721.1">
    <property type="nucleotide sequence ID" value="NZ_CP013380.1"/>
</dbReference>